<evidence type="ECO:0000313" key="4">
    <source>
        <dbReference type="Proteomes" id="UP000006764"/>
    </source>
</evidence>
<evidence type="ECO:0000313" key="3">
    <source>
        <dbReference type="EMBL" id="AJD47759.1"/>
    </source>
</evidence>
<dbReference type="SUPFAM" id="SSF56935">
    <property type="entry name" value="Porins"/>
    <property type="match status" value="1"/>
</dbReference>
<dbReference type="AlphaFoldDB" id="A0A0B4XHW1"/>
<dbReference type="InterPro" id="IPR045748">
    <property type="entry name" value="DcaP"/>
</dbReference>
<dbReference type="KEGG" id="apac:S7S_06715"/>
<sequence length="415" mass="45627">MFNPVRKAGGAVLLGSLALLPLPALAQDGADLQRQIDALQQEIDAMRSALREQPASGSDLVRTAPGGGILVGNTTLKFSGYVKADMSWSDNGFSNGKNYEIVTATALKALDENKSGRFSLGARQSRFAFETLTPIGDKRLKTFVSWDFYGEHSAANEFVSNGYAPRLREAYGEYGNLLIGQTWSTFTDLNGIGELIAFGQQSNVNFVRQTMVRYTVPFEGGMWQVALENPEDTGADEQDTPDLITRLTFKGGWGHVSAGVLARKLALDDGVNRDSQWADAYSLTARFPTIGKDDIRLQVNYGNVGRYMGLRAYPDAIVNGDQIEGVDAWGASVFYRHYWTDTLRSTVAYSASKIQDAGDYTGTTTTRYDASFVNLMWSPSPRMTYGVEYQYFDLEMANGGTPDLTRIAMSAQFNF</sequence>
<dbReference type="RefSeq" id="WP_008738934.1">
    <property type="nucleotide sequence ID" value="NZ_CP004387.1"/>
</dbReference>
<dbReference type="HOGENOM" id="CLU_038666_0_0_6"/>
<dbReference type="Proteomes" id="UP000006764">
    <property type="component" value="Chromosome"/>
</dbReference>
<evidence type="ECO:0000256" key="2">
    <source>
        <dbReference type="SAM" id="SignalP"/>
    </source>
</evidence>
<proteinExistence type="predicted"/>
<dbReference type="EMBL" id="CP004387">
    <property type="protein sequence ID" value="AJD47759.1"/>
    <property type="molecule type" value="Genomic_DNA"/>
</dbReference>
<keyword evidence="4" id="KW-1185">Reference proteome</keyword>
<dbReference type="STRING" id="391936.S7S_06715"/>
<evidence type="ECO:0000256" key="1">
    <source>
        <dbReference type="SAM" id="Coils"/>
    </source>
</evidence>
<name>A0A0B4XHW1_9GAMM</name>
<dbReference type="Pfam" id="PF19577">
    <property type="entry name" value="DcaP"/>
    <property type="match status" value="1"/>
</dbReference>
<feature type="coiled-coil region" evidence="1">
    <location>
        <begin position="22"/>
        <end position="49"/>
    </location>
</feature>
<protein>
    <recommendedName>
        <fullName evidence="5">Porin</fullName>
    </recommendedName>
</protein>
<evidence type="ECO:0008006" key="5">
    <source>
        <dbReference type="Google" id="ProtNLM"/>
    </source>
</evidence>
<dbReference type="OrthoDB" id="190887at2"/>
<keyword evidence="1" id="KW-0175">Coiled coil</keyword>
<gene>
    <name evidence="3" type="ORF">S7S_06715</name>
</gene>
<feature type="chain" id="PRO_5002098817" description="Porin" evidence="2">
    <location>
        <begin position="27"/>
        <end position="415"/>
    </location>
</feature>
<accession>A0A0B4XHW1</accession>
<reference evidence="3 4" key="1">
    <citation type="journal article" date="2012" name="J. Bacteriol.">
        <title>Genome sequence of an alkane-degrading bacterium, Alcanivorax pacificus type strain W11-5, isolated from deep sea sediment.</title>
        <authorList>
            <person name="Lai Q."/>
            <person name="Shao Z."/>
        </authorList>
    </citation>
    <scope>NUCLEOTIDE SEQUENCE [LARGE SCALE GENOMIC DNA]</scope>
    <source>
        <strain evidence="3 4">W11-5</strain>
    </source>
</reference>
<feature type="signal peptide" evidence="2">
    <location>
        <begin position="1"/>
        <end position="26"/>
    </location>
</feature>
<organism evidence="3 4">
    <name type="scientific">Isoalcanivorax pacificus W11-5</name>
    <dbReference type="NCBI Taxonomy" id="391936"/>
    <lineage>
        <taxon>Bacteria</taxon>
        <taxon>Pseudomonadati</taxon>
        <taxon>Pseudomonadota</taxon>
        <taxon>Gammaproteobacteria</taxon>
        <taxon>Oceanospirillales</taxon>
        <taxon>Alcanivoracaceae</taxon>
        <taxon>Isoalcanivorax</taxon>
    </lineage>
</organism>
<keyword evidence="2" id="KW-0732">Signal</keyword>